<dbReference type="EMBL" id="QGKV02001556">
    <property type="protein sequence ID" value="KAF3518797.1"/>
    <property type="molecule type" value="Genomic_DNA"/>
</dbReference>
<name>A0ABQ7AXJ5_BRACR</name>
<gene>
    <name evidence="1" type="ORF">DY000_02061228</name>
</gene>
<comment type="caution">
    <text evidence="1">The sequence shown here is derived from an EMBL/GenBank/DDBJ whole genome shotgun (WGS) entry which is preliminary data.</text>
</comment>
<organism evidence="1 2">
    <name type="scientific">Brassica cretica</name>
    <name type="common">Mustard</name>
    <dbReference type="NCBI Taxonomy" id="69181"/>
    <lineage>
        <taxon>Eukaryota</taxon>
        <taxon>Viridiplantae</taxon>
        <taxon>Streptophyta</taxon>
        <taxon>Embryophyta</taxon>
        <taxon>Tracheophyta</taxon>
        <taxon>Spermatophyta</taxon>
        <taxon>Magnoliopsida</taxon>
        <taxon>eudicotyledons</taxon>
        <taxon>Gunneridae</taxon>
        <taxon>Pentapetalae</taxon>
        <taxon>rosids</taxon>
        <taxon>malvids</taxon>
        <taxon>Brassicales</taxon>
        <taxon>Brassicaceae</taxon>
        <taxon>Brassiceae</taxon>
        <taxon>Brassica</taxon>
    </lineage>
</organism>
<dbReference type="Proteomes" id="UP000266723">
    <property type="component" value="Unassembled WGS sequence"/>
</dbReference>
<proteinExistence type="predicted"/>
<protein>
    <submittedName>
        <fullName evidence="1">Uncharacterized protein</fullName>
    </submittedName>
</protein>
<evidence type="ECO:0000313" key="1">
    <source>
        <dbReference type="EMBL" id="KAF3518797.1"/>
    </source>
</evidence>
<sequence length="76" mass="8762">MAATKMIFQIWKTSGLEDFRKSYDGILIPCLPFIIDLSVVVFQIWKTSGLEDFQTTSRKSYDGVFIHIKWSLSLSL</sequence>
<reference evidence="1 2" key="1">
    <citation type="journal article" date="2020" name="BMC Genomics">
        <title>Intraspecific diversification of the crop wild relative Brassica cretica Lam. using demographic model selection.</title>
        <authorList>
            <person name="Kioukis A."/>
            <person name="Michalopoulou V.A."/>
            <person name="Briers L."/>
            <person name="Pirintsos S."/>
            <person name="Studholme D.J."/>
            <person name="Pavlidis P."/>
            <person name="Sarris P.F."/>
        </authorList>
    </citation>
    <scope>NUCLEOTIDE SEQUENCE [LARGE SCALE GENOMIC DNA]</scope>
    <source>
        <strain evidence="2">cv. PFS-1207/04</strain>
    </source>
</reference>
<keyword evidence="2" id="KW-1185">Reference proteome</keyword>
<evidence type="ECO:0000313" key="2">
    <source>
        <dbReference type="Proteomes" id="UP000266723"/>
    </source>
</evidence>
<accession>A0ABQ7AXJ5</accession>